<organism evidence="1 2">
    <name type="scientific">Paenibacillus mesotrionivorans</name>
    <dbReference type="NCBI Taxonomy" id="3160968"/>
    <lineage>
        <taxon>Bacteria</taxon>
        <taxon>Bacillati</taxon>
        <taxon>Bacillota</taxon>
        <taxon>Bacilli</taxon>
        <taxon>Bacillales</taxon>
        <taxon>Paenibacillaceae</taxon>
        <taxon>Paenibacillus</taxon>
    </lineage>
</organism>
<evidence type="ECO:0000313" key="2">
    <source>
        <dbReference type="Proteomes" id="UP001631969"/>
    </source>
</evidence>
<dbReference type="EMBL" id="JBJURJ010000004">
    <property type="protein sequence ID" value="MFM9328102.1"/>
    <property type="molecule type" value="Genomic_DNA"/>
</dbReference>
<accession>A0ACC7NUR9</accession>
<evidence type="ECO:0000313" key="1">
    <source>
        <dbReference type="EMBL" id="MFM9328102.1"/>
    </source>
</evidence>
<protein>
    <submittedName>
        <fullName evidence="1">Extracellular solute-binding protein</fullName>
    </submittedName>
</protein>
<reference evidence="1" key="1">
    <citation type="submission" date="2024-12" db="EMBL/GenBank/DDBJ databases">
        <authorList>
            <person name="Wu N."/>
        </authorList>
    </citation>
    <scope>NUCLEOTIDE SEQUENCE</scope>
    <source>
        <strain evidence="1">P15</strain>
    </source>
</reference>
<gene>
    <name evidence="1" type="ORF">ACI1P1_07385</name>
</gene>
<keyword evidence="2" id="KW-1185">Reference proteome</keyword>
<comment type="caution">
    <text evidence="1">The sequence shown here is derived from an EMBL/GenBank/DDBJ whole genome shotgun (WGS) entry which is preliminary data.</text>
</comment>
<name>A0ACC7NUR9_9BACL</name>
<proteinExistence type="predicted"/>
<dbReference type="Proteomes" id="UP001631969">
    <property type="component" value="Unassembled WGS sequence"/>
</dbReference>
<sequence>MLKKSVVLASVVALSVLGTACGGSSDSGSTASTAPSGGAAASPAATEGPKSPLRMLMQYGRFDPNKDFTAGLIKEKTGYDVTYDMLPAENYDEKLNLMVANKEEFDVMKLSATQFFKLATSGALEPLDDLVNKFGPNVNQAIKPQSWTSTTIDGKKFAIPETGSGVSVGEELIVRQDWLDELGLKMPTTPDELYTVLKTIKEKKNIVPLTGSKDSLYGDIAAAFGVPYGSTSDWVLKDGKLVHKAELPEMKEFLTYMNKLNAEGLLDPELAINTAAKAIEKFTSGKAAVYKLAWWNAPNTMTALTKNFPEAKVSVMPFLKGKDGKVSLSVTNGTSWYIAIPKYSKHKEDAMKLLNAKLEKETFKSLAIGIQGTHHEVKDGKYFPILPKFNDDLTNGSVFMTGVDETNYPIYWQARVRKDPVLQKFYEDFQKYAEGKLVEDPMSFAPPIDAISKNKQKLTKLLDDNVIKFISGSEPVANYDKFLTQWKAEGGAETIKAANDWYSTKK</sequence>